<reference evidence="1" key="1">
    <citation type="submission" date="2021-03" db="EMBL/GenBank/DDBJ databases">
        <title>Draft genome sequence of rust myrtle Austropuccinia psidii MF-1, a brazilian biotype.</title>
        <authorList>
            <person name="Quecine M.C."/>
            <person name="Pachon D.M.R."/>
            <person name="Bonatelli M.L."/>
            <person name="Correr F.H."/>
            <person name="Franceschini L.M."/>
            <person name="Leite T.F."/>
            <person name="Margarido G.R.A."/>
            <person name="Almeida C.A."/>
            <person name="Ferrarezi J.A."/>
            <person name="Labate C.A."/>
        </authorList>
    </citation>
    <scope>NUCLEOTIDE SEQUENCE</scope>
    <source>
        <strain evidence="1">MF-1</strain>
    </source>
</reference>
<dbReference type="AlphaFoldDB" id="A0A9Q3FHH3"/>
<evidence type="ECO:0000313" key="2">
    <source>
        <dbReference type="Proteomes" id="UP000765509"/>
    </source>
</evidence>
<dbReference type="EMBL" id="AVOT02043605">
    <property type="protein sequence ID" value="MBW0539014.1"/>
    <property type="molecule type" value="Genomic_DNA"/>
</dbReference>
<organism evidence="1 2">
    <name type="scientific">Austropuccinia psidii MF-1</name>
    <dbReference type="NCBI Taxonomy" id="1389203"/>
    <lineage>
        <taxon>Eukaryota</taxon>
        <taxon>Fungi</taxon>
        <taxon>Dikarya</taxon>
        <taxon>Basidiomycota</taxon>
        <taxon>Pucciniomycotina</taxon>
        <taxon>Pucciniomycetes</taxon>
        <taxon>Pucciniales</taxon>
        <taxon>Sphaerophragmiaceae</taxon>
        <taxon>Austropuccinia</taxon>
    </lineage>
</organism>
<name>A0A9Q3FHH3_9BASI</name>
<gene>
    <name evidence="1" type="ORF">O181_078729</name>
</gene>
<evidence type="ECO:0000313" key="1">
    <source>
        <dbReference type="EMBL" id="MBW0539014.1"/>
    </source>
</evidence>
<proteinExistence type="predicted"/>
<dbReference type="Proteomes" id="UP000765509">
    <property type="component" value="Unassembled WGS sequence"/>
</dbReference>
<comment type="caution">
    <text evidence="1">The sequence shown here is derived from an EMBL/GenBank/DDBJ whole genome shotgun (WGS) entry which is preliminary data.</text>
</comment>
<accession>A0A9Q3FHH3</accession>
<keyword evidence="2" id="KW-1185">Reference proteome</keyword>
<protein>
    <submittedName>
        <fullName evidence="1">Uncharacterized protein</fullName>
    </submittedName>
</protein>
<sequence>MLQLPLPHPHLILSATYHASAPAAPSRYDSDTTTPCLPSPILMLPHPQDMDLTLAPHLSTHPSLQYASNTSTPCPPSPILTLPQTCHLQCLHSRRTLKICLRHQHLISTLTHPYASEPPPLTMLTLPHHPQDIPPTPAPHLRAHPSLRFRTPAAYHPYTPILDQ</sequence>